<evidence type="ECO:0000313" key="2">
    <source>
        <dbReference type="Proteomes" id="UP001060170"/>
    </source>
</evidence>
<proteinExistence type="predicted"/>
<dbReference type="Proteomes" id="UP001060170">
    <property type="component" value="Chromosome 6"/>
</dbReference>
<sequence length="1465" mass="163834">MGNSSDSSDDGRSSKVSIKKLNRHNWAVWKDQFEDVVVAKGYANLLNKDWIESNKTSDEFAQMSAWAMGKLRATVKSELHPVFTGYSKDLFRAMDALATACGEKSVILLCDKLFTLINSSYVPGSSLAEHATLFRKQYTSLKMSTKSIPNFMYVSTGMAAALLLRSLNQDDSLSPLVQNLYDLNPLTFEKVYDRLLIEETRKDSAVAESAYFSNQNKRFGKQPSSRSTSGFSNRGSTSGFSNRGSTSNRGSHRGGNVTRGSFRGVTPTRSAPKSSEQNADVVSRQFAQMFDAQMKKFIAGNADMINENKEDDCDEDAEYEEDNYVDEPDDGCFAIFEEVNVNGLPIAPKPKTLILDSGASKTTLCDFNLLIDPQPITKFINTYSGSINITHAGKFNLGGTLIYPAFYAPNGPRNLVSVSQLEDHGLKVVGKNRMFLIKLGQRIIYRFPRVGSLYEGQIPKNNTSNYVMSISEPDPNFDYHILLGHPSDEYLIRFFRLHGITPVNSGQSAKNCEVCKRCKLKRAPHSNPLPTTDRPFKTLHMDVLQISPPSKSSMKYVLVIIDDYSRFNRIYLMRNKSESEGKILSYINEIVNKTGKCPAFIHTDRGGEFNSTKFLTTLEKLGIRVEAGPANNPQTNGLAERFNQALLVKIRCLLAQSAIPINFWDEAAKYASTLINILPSKALNWSSPVSVLSELNSCIEPIRDLNKLIPFGLKVYVSHRPPSKVSAPSTPLLCLGYQDHSDAFRFFDPLKRHIVISRDYSPMKLAFEYNSPASLRKPPDTLPKAIVNHRKSDDEFGQVRFAPISSSPSKDKTPLQTIEDPSHAKSSPSSSNVEQDPSTGAPPNPPVLSASSTTSKSTSKTKSVKPSWGLVPAHEPPNRHIVGDVGAQNIIAGSRRQGSKTSKSVVPPSVSDPPDQLLLLHFDYPEYIFLTESVTLKEALENDKEVRKWEEAMAKEHHSLTSKNTGTLVPPPGDDRVIGGMWLLGRKKNEFGDVLRFKARWVCFGNHQVHMLHYFDTYASVARNESFKLLLTVAVNRCWSVFQFDVETAFLYGEIDAPVYVSQIKGFEEPGKENWVWRLNKSLYGTKQAPRQWRKHLVATLTRLGLESSPLDESLFYNNDRSIFLHMHVDDGFLIGESREDVMRLLDAIGKTYTIKVKERPSQHLGYTLDWKEDASVHINQADFINKILYDFDMHESNPVRAPAPMNLHKLVATDAEPINQRLFQKAIGMLNYLALHTRPDITFAVNLLAQFTSNPNEAHWSAVKHLLRYLRGTSTMGIHYTHSSDPDEGLCGWADADYATSLVTKKSTSGYVITMYGNPICWSTKKQPVVAQSTTEAEFVAINRCAKQLRWLTNLVLSLHIKIKAPIMKNDNSGAVIISKEAQLNENTKHIEVRFQYVLELVAKKQITVVQVSTHQMIADGLTKPLGWIKLEASRAQLHLTDSESRRSIIGTQEELRSSSSGGL</sequence>
<gene>
    <name evidence="1" type="ORF">MJO28_006692</name>
</gene>
<organism evidence="1 2">
    <name type="scientific">Puccinia striiformis f. sp. tritici</name>
    <dbReference type="NCBI Taxonomy" id="168172"/>
    <lineage>
        <taxon>Eukaryota</taxon>
        <taxon>Fungi</taxon>
        <taxon>Dikarya</taxon>
        <taxon>Basidiomycota</taxon>
        <taxon>Pucciniomycotina</taxon>
        <taxon>Pucciniomycetes</taxon>
        <taxon>Pucciniales</taxon>
        <taxon>Pucciniaceae</taxon>
        <taxon>Puccinia</taxon>
    </lineage>
</organism>
<reference evidence="2" key="2">
    <citation type="journal article" date="2018" name="Mol. Plant Microbe Interact.">
        <title>Genome sequence resources for the wheat stripe rust pathogen (Puccinia striiformis f. sp. tritici) and the barley stripe rust pathogen (Puccinia striiformis f. sp. hordei).</title>
        <authorList>
            <person name="Xia C."/>
            <person name="Wang M."/>
            <person name="Yin C."/>
            <person name="Cornejo O.E."/>
            <person name="Hulbert S.H."/>
            <person name="Chen X."/>
        </authorList>
    </citation>
    <scope>NUCLEOTIDE SEQUENCE [LARGE SCALE GENOMIC DNA]</scope>
    <source>
        <strain evidence="2">93-210</strain>
    </source>
</reference>
<accession>A0ACC0EI66</accession>
<protein>
    <submittedName>
        <fullName evidence="1">Uncharacterized protein</fullName>
    </submittedName>
</protein>
<name>A0ACC0EI66_9BASI</name>
<reference evidence="1 2" key="3">
    <citation type="journal article" date="2022" name="Microbiol. Spectr.">
        <title>Folding features and dynamics of 3D genome architecture in plant fungal pathogens.</title>
        <authorList>
            <person name="Xia C."/>
        </authorList>
    </citation>
    <scope>NUCLEOTIDE SEQUENCE [LARGE SCALE GENOMIC DNA]</scope>
    <source>
        <strain evidence="1 2">93-210</strain>
    </source>
</reference>
<evidence type="ECO:0000313" key="1">
    <source>
        <dbReference type="EMBL" id="KAI7954145.1"/>
    </source>
</evidence>
<comment type="caution">
    <text evidence="1">The sequence shown here is derived from an EMBL/GenBank/DDBJ whole genome shotgun (WGS) entry which is preliminary data.</text>
</comment>
<dbReference type="EMBL" id="CM045870">
    <property type="protein sequence ID" value="KAI7954145.1"/>
    <property type="molecule type" value="Genomic_DNA"/>
</dbReference>
<reference evidence="2" key="1">
    <citation type="journal article" date="2018" name="BMC Genomics">
        <title>Genomic insights into host adaptation between the wheat stripe rust pathogen (Puccinia striiformis f. sp. tritici) and the barley stripe rust pathogen (Puccinia striiformis f. sp. hordei).</title>
        <authorList>
            <person name="Xia C."/>
            <person name="Wang M."/>
            <person name="Yin C."/>
            <person name="Cornejo O.E."/>
            <person name="Hulbert S.H."/>
            <person name="Chen X."/>
        </authorList>
    </citation>
    <scope>NUCLEOTIDE SEQUENCE [LARGE SCALE GENOMIC DNA]</scope>
    <source>
        <strain evidence="2">93-210</strain>
    </source>
</reference>
<keyword evidence="2" id="KW-1185">Reference proteome</keyword>